<dbReference type="Pfam" id="PF03466">
    <property type="entry name" value="LysR_substrate"/>
    <property type="match status" value="1"/>
</dbReference>
<proteinExistence type="predicted"/>
<gene>
    <name evidence="3" type="primary">lysR_2</name>
    <name evidence="3" type="ORF">NCTC6133_01150</name>
</gene>
<keyword evidence="1" id="KW-0812">Transmembrane</keyword>
<evidence type="ECO:0000313" key="3">
    <source>
        <dbReference type="EMBL" id="SUK38706.1"/>
    </source>
</evidence>
<evidence type="ECO:0000256" key="1">
    <source>
        <dbReference type="SAM" id="Phobius"/>
    </source>
</evidence>
<dbReference type="EMBL" id="UHAP01000001">
    <property type="protein sequence ID" value="SUK38706.1"/>
    <property type="molecule type" value="Genomic_DNA"/>
</dbReference>
<accession>A0A380DPC2</accession>
<dbReference type="InterPro" id="IPR005119">
    <property type="entry name" value="LysR_subst-bd"/>
</dbReference>
<organism evidence="3 4">
    <name type="scientific">Staphylococcus aureus</name>
    <dbReference type="NCBI Taxonomy" id="1280"/>
    <lineage>
        <taxon>Bacteria</taxon>
        <taxon>Bacillati</taxon>
        <taxon>Bacillota</taxon>
        <taxon>Bacilli</taxon>
        <taxon>Bacillales</taxon>
        <taxon>Staphylococcaceae</taxon>
        <taxon>Staphylococcus</taxon>
    </lineage>
</organism>
<feature type="domain" description="LysR substrate-binding" evidence="2">
    <location>
        <begin position="16"/>
        <end position="69"/>
    </location>
</feature>
<sequence>MKVASKHIQLKKTMFQSKLNVVVSSYIATFIMPKFLKSFFNEHPFIDVSLHVKNENIEKDINNHTYDIGD</sequence>
<reference evidence="3 4" key="1">
    <citation type="submission" date="2018-06" db="EMBL/GenBank/DDBJ databases">
        <authorList>
            <consortium name="Pathogen Informatics"/>
            <person name="Doyle S."/>
        </authorList>
    </citation>
    <scope>NUCLEOTIDE SEQUENCE [LARGE SCALE GENOMIC DNA]</scope>
    <source>
        <strain evidence="3 4">NCTC6133</strain>
    </source>
</reference>
<name>A0A380DPC2_STAAU</name>
<dbReference type="Gene3D" id="3.40.190.290">
    <property type="match status" value="1"/>
</dbReference>
<keyword evidence="1" id="KW-1133">Transmembrane helix</keyword>
<protein>
    <submittedName>
        <fullName evidence="3">LysR family regulatory protein</fullName>
    </submittedName>
</protein>
<dbReference type="AlphaFoldDB" id="A0A380DPC2"/>
<evidence type="ECO:0000259" key="2">
    <source>
        <dbReference type="Pfam" id="PF03466"/>
    </source>
</evidence>
<dbReference type="Proteomes" id="UP000255091">
    <property type="component" value="Unassembled WGS sequence"/>
</dbReference>
<evidence type="ECO:0000313" key="4">
    <source>
        <dbReference type="Proteomes" id="UP000255091"/>
    </source>
</evidence>
<keyword evidence="1" id="KW-0472">Membrane</keyword>
<feature type="transmembrane region" description="Helical" evidence="1">
    <location>
        <begin position="21"/>
        <end position="40"/>
    </location>
</feature>